<proteinExistence type="inferred from homology"/>
<keyword evidence="6 8" id="KW-0472">Membrane</keyword>
<evidence type="ECO:0000313" key="10">
    <source>
        <dbReference type="EMBL" id="CAL5140524.1"/>
    </source>
</evidence>
<feature type="region of interest" description="Disordered" evidence="7">
    <location>
        <begin position="224"/>
        <end position="274"/>
    </location>
</feature>
<dbReference type="PANTHER" id="PTHR13605">
    <property type="entry name" value="ER MEMBRANE PROTEIN COMPLEX SUBUNIT 7"/>
    <property type="match status" value="1"/>
</dbReference>
<reference evidence="10" key="1">
    <citation type="submission" date="2024-06" db="EMBL/GenBank/DDBJ databases">
        <authorList>
            <person name="Liu X."/>
            <person name="Lenzi L."/>
            <person name="Haldenby T S."/>
            <person name="Uol C."/>
        </authorList>
    </citation>
    <scope>NUCLEOTIDE SEQUENCE</scope>
</reference>
<keyword evidence="4" id="KW-0732">Signal</keyword>
<dbReference type="SUPFAM" id="SSF49452">
    <property type="entry name" value="Starch-binding domain-like"/>
    <property type="match status" value="1"/>
</dbReference>
<evidence type="ECO:0000313" key="11">
    <source>
        <dbReference type="Proteomes" id="UP001497525"/>
    </source>
</evidence>
<dbReference type="AlphaFoldDB" id="A0AAV2TVJ9"/>
<evidence type="ECO:0000256" key="7">
    <source>
        <dbReference type="SAM" id="MobiDB-lite"/>
    </source>
</evidence>
<gene>
    <name evidence="10" type="ORF">CDAUBV1_LOCUS15838</name>
</gene>
<comment type="caution">
    <text evidence="10">The sequence shown here is derived from an EMBL/GenBank/DDBJ whole genome shotgun (WGS) entry which is preliminary data.</text>
</comment>
<dbReference type="GO" id="GO:0030246">
    <property type="term" value="F:carbohydrate binding"/>
    <property type="evidence" value="ECO:0007669"/>
    <property type="project" value="InterPro"/>
</dbReference>
<name>A0AAV2TVJ9_CALDB</name>
<comment type="similarity">
    <text evidence="2">Belongs to the EMC7 family.</text>
</comment>
<feature type="transmembrane region" description="Helical" evidence="8">
    <location>
        <begin position="172"/>
        <end position="191"/>
    </location>
</feature>
<feature type="domain" description="ER membrane protein complex subunit 7 beta-sandwich" evidence="9">
    <location>
        <begin position="69"/>
        <end position="175"/>
    </location>
</feature>
<feature type="compositionally biased region" description="Low complexity" evidence="7">
    <location>
        <begin position="255"/>
        <end position="266"/>
    </location>
</feature>
<keyword evidence="3 8" id="KW-0812">Transmembrane</keyword>
<protein>
    <recommendedName>
        <fullName evidence="9">ER membrane protein complex subunit 7 beta-sandwich domain-containing protein</fullName>
    </recommendedName>
</protein>
<dbReference type="GO" id="GO:0072546">
    <property type="term" value="C:EMC complex"/>
    <property type="evidence" value="ECO:0007669"/>
    <property type="project" value="TreeGrafter"/>
</dbReference>
<evidence type="ECO:0000256" key="8">
    <source>
        <dbReference type="SAM" id="Phobius"/>
    </source>
</evidence>
<dbReference type="InterPro" id="IPR039163">
    <property type="entry name" value="EMC7"/>
</dbReference>
<keyword evidence="5 8" id="KW-1133">Transmembrane helix</keyword>
<dbReference type="InterPro" id="IPR013784">
    <property type="entry name" value="Carb-bd-like_fold"/>
</dbReference>
<feature type="transmembrane region" description="Helical" evidence="8">
    <location>
        <begin position="30"/>
        <end position="54"/>
    </location>
</feature>
<evidence type="ECO:0000256" key="6">
    <source>
        <dbReference type="ARBA" id="ARBA00023136"/>
    </source>
</evidence>
<organism evidence="10 11">
    <name type="scientific">Calicophoron daubneyi</name>
    <name type="common">Rumen fluke</name>
    <name type="synonym">Paramphistomum daubneyi</name>
    <dbReference type="NCBI Taxonomy" id="300641"/>
    <lineage>
        <taxon>Eukaryota</taxon>
        <taxon>Metazoa</taxon>
        <taxon>Spiralia</taxon>
        <taxon>Lophotrochozoa</taxon>
        <taxon>Platyhelminthes</taxon>
        <taxon>Trematoda</taxon>
        <taxon>Digenea</taxon>
        <taxon>Plagiorchiida</taxon>
        <taxon>Pronocephalata</taxon>
        <taxon>Paramphistomoidea</taxon>
        <taxon>Paramphistomidae</taxon>
        <taxon>Calicophoron</taxon>
    </lineage>
</organism>
<dbReference type="EMBL" id="CAXLJL010000734">
    <property type="protein sequence ID" value="CAL5140524.1"/>
    <property type="molecule type" value="Genomic_DNA"/>
</dbReference>
<comment type="subcellular location">
    <subcellularLocation>
        <location evidence="1">Membrane</location>
        <topology evidence="1">Single-pass membrane protein</topology>
    </subcellularLocation>
</comment>
<evidence type="ECO:0000256" key="2">
    <source>
        <dbReference type="ARBA" id="ARBA00008880"/>
    </source>
</evidence>
<evidence type="ECO:0000256" key="4">
    <source>
        <dbReference type="ARBA" id="ARBA00022729"/>
    </source>
</evidence>
<dbReference type="Pfam" id="PF09430">
    <property type="entry name" value="EMC7_beta-sandw"/>
    <property type="match status" value="1"/>
</dbReference>
<sequence length="274" mass="30719">MLVVRVFCLLGTNSDCELVVRWPVRCNAGLVFIFFSQMWMSIFLCFQLVGFGLVQSYVIEGTIVAPPGAPADWHIHTRVHVDGTQHLGFVRSDGSFEVPSVPSGSYVVEPINPTFVFQTARVDINSKGRIRARRVNAPQPNAVKELPYPLRLASNGRAIYFKPREQMRTIDLLFSSHVLYVLVPFLLVMVLTKFVNTNDPELQKELKQMNLQRQLPDMSELLSSMPLFGGQKKPPTSRRRITADESRTVSTHGEGTSAQGSTSSGRRAARRSRN</sequence>
<evidence type="ECO:0000256" key="5">
    <source>
        <dbReference type="ARBA" id="ARBA00022989"/>
    </source>
</evidence>
<evidence type="ECO:0000259" key="9">
    <source>
        <dbReference type="Pfam" id="PF09430"/>
    </source>
</evidence>
<evidence type="ECO:0000256" key="1">
    <source>
        <dbReference type="ARBA" id="ARBA00004167"/>
    </source>
</evidence>
<evidence type="ECO:0000256" key="3">
    <source>
        <dbReference type="ARBA" id="ARBA00022692"/>
    </source>
</evidence>
<dbReference type="PANTHER" id="PTHR13605:SF4">
    <property type="entry name" value="ER MEMBRANE PROTEIN COMPLEX SUBUNIT 7"/>
    <property type="match status" value="1"/>
</dbReference>
<dbReference type="Proteomes" id="UP001497525">
    <property type="component" value="Unassembled WGS sequence"/>
</dbReference>
<dbReference type="InterPro" id="IPR019008">
    <property type="entry name" value="Beta_sandwich_EMC7"/>
</dbReference>
<accession>A0AAV2TVJ9</accession>